<keyword evidence="5" id="KW-0378">Hydrolase</keyword>
<dbReference type="InterPro" id="IPR029058">
    <property type="entry name" value="AB_hydrolase_fold"/>
</dbReference>
<name>A0A1G5JYC6_9RHOB</name>
<keyword evidence="7" id="KW-1015">Disulfide bond</keyword>
<evidence type="ECO:0000256" key="4">
    <source>
        <dbReference type="ARBA" id="ARBA00022729"/>
    </source>
</evidence>
<dbReference type="PANTHER" id="PTHR33938:SF15">
    <property type="entry name" value="FERULOYL ESTERASE B-RELATED"/>
    <property type="match status" value="1"/>
</dbReference>
<evidence type="ECO:0000256" key="2">
    <source>
        <dbReference type="ARBA" id="ARBA00022487"/>
    </source>
</evidence>
<organism evidence="8 9">
    <name type="scientific">Paracoccus tibetensis</name>
    <dbReference type="NCBI Taxonomy" id="336292"/>
    <lineage>
        <taxon>Bacteria</taxon>
        <taxon>Pseudomonadati</taxon>
        <taxon>Pseudomonadota</taxon>
        <taxon>Alphaproteobacteria</taxon>
        <taxon>Rhodobacterales</taxon>
        <taxon>Paracoccaceae</taxon>
        <taxon>Paracoccus</taxon>
    </lineage>
</organism>
<dbReference type="RefSeq" id="WP_139166018.1">
    <property type="nucleotide sequence ID" value="NZ_FMVT01000018.1"/>
</dbReference>
<dbReference type="Proteomes" id="UP000199502">
    <property type="component" value="Unassembled WGS sequence"/>
</dbReference>
<dbReference type="AlphaFoldDB" id="A0A1G5JYC6"/>
<evidence type="ECO:0000256" key="5">
    <source>
        <dbReference type="ARBA" id="ARBA00022801"/>
    </source>
</evidence>
<comment type="similarity">
    <text evidence="1">Belongs to the tannase family.</text>
</comment>
<keyword evidence="3" id="KW-0479">Metal-binding</keyword>
<dbReference type="InterPro" id="IPR011118">
    <property type="entry name" value="Tannase/feruloyl_esterase"/>
</dbReference>
<dbReference type="EMBL" id="FMVT01000018">
    <property type="protein sequence ID" value="SCY93375.1"/>
    <property type="molecule type" value="Genomic_DNA"/>
</dbReference>
<keyword evidence="2" id="KW-0719">Serine esterase</keyword>
<dbReference type="SUPFAM" id="SSF53474">
    <property type="entry name" value="alpha/beta-Hydrolases"/>
    <property type="match status" value="1"/>
</dbReference>
<gene>
    <name evidence="8" type="ORF">SAMN05660710_03546</name>
</gene>
<dbReference type="PANTHER" id="PTHR33938">
    <property type="entry name" value="FERULOYL ESTERASE B-RELATED"/>
    <property type="match status" value="1"/>
</dbReference>
<dbReference type="Pfam" id="PF07519">
    <property type="entry name" value="Tannase"/>
    <property type="match status" value="1"/>
</dbReference>
<evidence type="ECO:0000256" key="3">
    <source>
        <dbReference type="ARBA" id="ARBA00022723"/>
    </source>
</evidence>
<dbReference type="STRING" id="336292.SAMN05660710_03546"/>
<evidence type="ECO:0000313" key="9">
    <source>
        <dbReference type="Proteomes" id="UP000199502"/>
    </source>
</evidence>
<keyword evidence="4" id="KW-0732">Signal</keyword>
<protein>
    <submittedName>
        <fullName evidence="8">Tannase and feruloyl esterase</fullName>
    </submittedName>
</protein>
<keyword evidence="6" id="KW-0106">Calcium</keyword>
<evidence type="ECO:0000313" key="8">
    <source>
        <dbReference type="EMBL" id="SCY93375.1"/>
    </source>
</evidence>
<proteinExistence type="inferred from homology"/>
<dbReference type="GO" id="GO:0052689">
    <property type="term" value="F:carboxylic ester hydrolase activity"/>
    <property type="evidence" value="ECO:0007669"/>
    <property type="project" value="UniProtKB-KW"/>
</dbReference>
<evidence type="ECO:0000256" key="1">
    <source>
        <dbReference type="ARBA" id="ARBA00006249"/>
    </source>
</evidence>
<evidence type="ECO:0000256" key="6">
    <source>
        <dbReference type="ARBA" id="ARBA00022837"/>
    </source>
</evidence>
<evidence type="ECO:0000256" key="7">
    <source>
        <dbReference type="ARBA" id="ARBA00023157"/>
    </source>
</evidence>
<accession>A0A1G5JYC6</accession>
<dbReference type="GO" id="GO:0046872">
    <property type="term" value="F:metal ion binding"/>
    <property type="evidence" value="ECO:0007669"/>
    <property type="project" value="UniProtKB-KW"/>
</dbReference>
<keyword evidence="9" id="KW-1185">Reference proteome</keyword>
<sequence>MTRADDRLAERVNAMDPDLRPFRDSGGKMIHYHGLADPVVPAAESIPYCRRVQQATGGSDDFHRLFLVPGMEHCGGGSGPNRLSLQVELEAWVEQSVAPERMAAAHHESGDAAGAVLFTGPLCPYPQQAFYNDTGPENDAASFECRAADEPQFEDLKHAWLRQLGPGYSLQWCAAHQFQERASRR</sequence>
<reference evidence="8 9" key="1">
    <citation type="submission" date="2016-10" db="EMBL/GenBank/DDBJ databases">
        <authorList>
            <person name="de Groot N.N."/>
        </authorList>
    </citation>
    <scope>NUCLEOTIDE SEQUENCE [LARGE SCALE GENOMIC DNA]</scope>
    <source>
        <strain evidence="8 9">CGMCC 1.8925</strain>
    </source>
</reference>
<dbReference type="OrthoDB" id="7197884at2"/>